<feature type="transmembrane region" description="Helical" evidence="3">
    <location>
        <begin position="12"/>
        <end position="34"/>
    </location>
</feature>
<keyword evidence="3" id="KW-0812">Transmembrane</keyword>
<dbReference type="Gene3D" id="3.40.50.720">
    <property type="entry name" value="NAD(P)-binding Rossmann-like Domain"/>
    <property type="match status" value="1"/>
</dbReference>
<name>A0AAD3HCQ3_9STRA</name>
<proteinExistence type="inferred from homology"/>
<dbReference type="SUPFAM" id="SSF51735">
    <property type="entry name" value="NAD(P)-binding Rossmann-fold domains"/>
    <property type="match status" value="1"/>
</dbReference>
<dbReference type="Pfam" id="PF00106">
    <property type="entry name" value="adh_short"/>
    <property type="match status" value="1"/>
</dbReference>
<dbReference type="PRINTS" id="PR00081">
    <property type="entry name" value="GDHRDH"/>
</dbReference>
<gene>
    <name evidence="4" type="ORF">CTEN210_14845</name>
</gene>
<dbReference type="InterPro" id="IPR002347">
    <property type="entry name" value="SDR_fam"/>
</dbReference>
<sequence>MAKLLSAKNGSNLSATVVAGLGAAAVTAFSLVLMRRRQQRYLRSSHPSHIHEYITSLRGNSKATGMQVVSMYGCKQHQSSPTTADGVGQEKEPLLLYVVTGATSGLGLQTARHLASLPNTYIILGCRNVSLGDKVANELRNSTADANSKKSSINRVECICLDLTSFESVKSFANSVIAKSSQLGVPIHGLINNAGVYSLPGTTCDGYQITFQTNTLSPALLTELILPHTTTDFRVVNVASETMKMIWNGTRKDGRVFPPVDGGGSDWDYALSKACQGLHAHELNLRFSRSNESTKTPIDLRRAFAVEPGLVKTQISRHLNTWARMFTYLIFAPLVRTVDEGTATILFCLLAPEEHLDYGWPVMGTKDCKVGILKPFYYADCMAKSPPRCCRCQEDADLQGKVFRNVFTLDSSS</sequence>
<comment type="similarity">
    <text evidence="1">Belongs to the short-chain dehydrogenases/reductases (SDR) family.</text>
</comment>
<dbReference type="EMBL" id="BLLK01000062">
    <property type="protein sequence ID" value="GFH58369.1"/>
    <property type="molecule type" value="Genomic_DNA"/>
</dbReference>
<dbReference type="PANTHER" id="PTHR24320">
    <property type="entry name" value="RETINOL DEHYDROGENASE"/>
    <property type="match status" value="1"/>
</dbReference>
<organism evidence="4 5">
    <name type="scientific">Chaetoceros tenuissimus</name>
    <dbReference type="NCBI Taxonomy" id="426638"/>
    <lineage>
        <taxon>Eukaryota</taxon>
        <taxon>Sar</taxon>
        <taxon>Stramenopiles</taxon>
        <taxon>Ochrophyta</taxon>
        <taxon>Bacillariophyta</taxon>
        <taxon>Coscinodiscophyceae</taxon>
        <taxon>Chaetocerotophycidae</taxon>
        <taxon>Chaetocerotales</taxon>
        <taxon>Chaetocerotaceae</taxon>
        <taxon>Chaetoceros</taxon>
    </lineage>
</organism>
<evidence type="ECO:0000256" key="2">
    <source>
        <dbReference type="ARBA" id="ARBA00023002"/>
    </source>
</evidence>
<dbReference type="Proteomes" id="UP001054902">
    <property type="component" value="Unassembled WGS sequence"/>
</dbReference>
<comment type="caution">
    <text evidence="4">The sequence shown here is derived from an EMBL/GenBank/DDBJ whole genome shotgun (WGS) entry which is preliminary data.</text>
</comment>
<keyword evidence="5" id="KW-1185">Reference proteome</keyword>
<accession>A0AAD3HCQ3</accession>
<dbReference type="AlphaFoldDB" id="A0AAD3HCQ3"/>
<evidence type="ECO:0000256" key="1">
    <source>
        <dbReference type="ARBA" id="ARBA00006484"/>
    </source>
</evidence>
<dbReference type="PANTHER" id="PTHR24320:SF227">
    <property type="entry name" value="RETINOL DEHYDROGENASE 11"/>
    <property type="match status" value="1"/>
</dbReference>
<reference evidence="4 5" key="1">
    <citation type="journal article" date="2021" name="Sci. Rep.">
        <title>The genome of the diatom Chaetoceros tenuissimus carries an ancient integrated fragment of an extant virus.</title>
        <authorList>
            <person name="Hongo Y."/>
            <person name="Kimura K."/>
            <person name="Takaki Y."/>
            <person name="Yoshida Y."/>
            <person name="Baba S."/>
            <person name="Kobayashi G."/>
            <person name="Nagasaki K."/>
            <person name="Hano T."/>
            <person name="Tomaru Y."/>
        </authorList>
    </citation>
    <scope>NUCLEOTIDE SEQUENCE [LARGE SCALE GENOMIC DNA]</scope>
    <source>
        <strain evidence="4 5">NIES-3715</strain>
    </source>
</reference>
<dbReference type="InterPro" id="IPR036291">
    <property type="entry name" value="NAD(P)-bd_dom_sf"/>
</dbReference>
<protein>
    <recommendedName>
        <fullName evidence="6">Protochlorophyllide reductase</fullName>
    </recommendedName>
</protein>
<evidence type="ECO:0000313" key="5">
    <source>
        <dbReference type="Proteomes" id="UP001054902"/>
    </source>
</evidence>
<evidence type="ECO:0008006" key="6">
    <source>
        <dbReference type="Google" id="ProtNLM"/>
    </source>
</evidence>
<dbReference type="GO" id="GO:0016491">
    <property type="term" value="F:oxidoreductase activity"/>
    <property type="evidence" value="ECO:0007669"/>
    <property type="project" value="UniProtKB-KW"/>
</dbReference>
<evidence type="ECO:0000313" key="4">
    <source>
        <dbReference type="EMBL" id="GFH58369.1"/>
    </source>
</evidence>
<keyword evidence="3" id="KW-0472">Membrane</keyword>
<evidence type="ECO:0000256" key="3">
    <source>
        <dbReference type="SAM" id="Phobius"/>
    </source>
</evidence>
<keyword evidence="3" id="KW-1133">Transmembrane helix</keyword>
<keyword evidence="2" id="KW-0560">Oxidoreductase</keyword>